<keyword evidence="3" id="KW-1185">Reference proteome</keyword>
<sequence length="286" mass="34803">MEFDLKIYIATHKQFKEPKEEYFQPIHVGKSLHEDLGFLGDDTGDSISEKNPFYCELTALYWAWKNDDSNFIGLCHYRRYFDIDNKTDRINDIRFITQSEFDKEKFPKQKIAKYLSKHDIILAKPKVYELSIEQIYGYCHSIIDFDILTETLHELYPEYSKSWQKVAYQNNKLVHYNMFIAPKEIINDYCEWLFTLLFEVEKRVKISPYNYEKRVFGFMSERLMHLYFVHHKFNVKYLPILYIKDKDFKYKTPSKFFKFVEDKYKSLLFFLSNTLKYKMKNLLSRN</sequence>
<dbReference type="InterPro" id="IPR025536">
    <property type="entry name" value="DUF4422"/>
</dbReference>
<dbReference type="EMBL" id="JAKQYM010000003">
    <property type="protein sequence ID" value="MCI2228618.1"/>
    <property type="molecule type" value="Genomic_DNA"/>
</dbReference>
<proteinExistence type="predicted"/>
<dbReference type="RefSeq" id="WP_242177736.1">
    <property type="nucleotide sequence ID" value="NZ_JAKQYM010000003.1"/>
</dbReference>
<gene>
    <name evidence="2" type="ORF">MC378_05520</name>
</gene>
<accession>A0A9X1VMB3</accession>
<organism evidence="2 3">
    <name type="scientific">Polaribacter marinus</name>
    <dbReference type="NCBI Taxonomy" id="2916838"/>
    <lineage>
        <taxon>Bacteria</taxon>
        <taxon>Pseudomonadati</taxon>
        <taxon>Bacteroidota</taxon>
        <taxon>Flavobacteriia</taxon>
        <taxon>Flavobacteriales</taxon>
        <taxon>Flavobacteriaceae</taxon>
    </lineage>
</organism>
<dbReference type="AlphaFoldDB" id="A0A9X1VMB3"/>
<reference evidence="2" key="1">
    <citation type="submission" date="2022-02" db="EMBL/GenBank/DDBJ databases">
        <title>Polaribacter sp. MSW13, isolated from seawater.</title>
        <authorList>
            <person name="Kristyanto S."/>
            <person name="Jung J."/>
            <person name="Jeon C.O."/>
        </authorList>
    </citation>
    <scope>NUCLEOTIDE SEQUENCE</scope>
    <source>
        <strain evidence="2">MSW13</strain>
    </source>
</reference>
<dbReference type="Pfam" id="PF14393">
    <property type="entry name" value="DUF4422"/>
    <property type="match status" value="1"/>
</dbReference>
<evidence type="ECO:0000259" key="1">
    <source>
        <dbReference type="Pfam" id="PF14393"/>
    </source>
</evidence>
<protein>
    <submittedName>
        <fullName evidence="2">DUF4422 domain-containing protein</fullName>
    </submittedName>
</protein>
<name>A0A9X1VMB3_9FLAO</name>
<comment type="caution">
    <text evidence="2">The sequence shown here is derived from an EMBL/GenBank/DDBJ whole genome shotgun (WGS) entry which is preliminary data.</text>
</comment>
<dbReference type="Proteomes" id="UP001139369">
    <property type="component" value="Unassembled WGS sequence"/>
</dbReference>
<evidence type="ECO:0000313" key="2">
    <source>
        <dbReference type="EMBL" id="MCI2228618.1"/>
    </source>
</evidence>
<evidence type="ECO:0000313" key="3">
    <source>
        <dbReference type="Proteomes" id="UP001139369"/>
    </source>
</evidence>
<feature type="domain" description="DUF4422" evidence="1">
    <location>
        <begin position="6"/>
        <end position="231"/>
    </location>
</feature>